<keyword evidence="3" id="KW-0813">Transport</keyword>
<evidence type="ECO:0000256" key="6">
    <source>
        <dbReference type="ARBA" id="ARBA00022989"/>
    </source>
</evidence>
<feature type="transmembrane region" description="Helical" evidence="8">
    <location>
        <begin position="340"/>
        <end position="359"/>
    </location>
</feature>
<evidence type="ECO:0000256" key="4">
    <source>
        <dbReference type="ARBA" id="ARBA00022544"/>
    </source>
</evidence>
<feature type="transmembrane region" description="Helical" evidence="8">
    <location>
        <begin position="310"/>
        <end position="328"/>
    </location>
</feature>
<dbReference type="GO" id="GO:0016020">
    <property type="term" value="C:membrane"/>
    <property type="evidence" value="ECO:0007669"/>
    <property type="project" value="UniProtKB-SubCell"/>
</dbReference>
<feature type="transmembrane region" description="Helical" evidence="8">
    <location>
        <begin position="85"/>
        <end position="104"/>
    </location>
</feature>
<keyword evidence="4" id="KW-0309">Germination</keyword>
<keyword evidence="10" id="KW-1185">Reference proteome</keyword>
<reference evidence="9 10" key="1">
    <citation type="journal article" date="2014" name="Gene">
        <title>A comparative genomic analysis of the alkalitolerant soil bacterium Bacillus lehensis G1.</title>
        <authorList>
            <person name="Noor Y.M."/>
            <person name="Samsulrizal N.H."/>
            <person name="Jema'on N.A."/>
            <person name="Low K.O."/>
            <person name="Ramli A.N."/>
            <person name="Alias N.I."/>
            <person name="Damis S.I."/>
            <person name="Fuzi S.F."/>
            <person name="Isa M.N."/>
            <person name="Murad A.M."/>
            <person name="Raih M.F."/>
            <person name="Bakar F.D."/>
            <person name="Najimudin N."/>
            <person name="Mahadi N.M."/>
            <person name="Illias R.M."/>
        </authorList>
    </citation>
    <scope>NUCLEOTIDE SEQUENCE [LARGE SCALE GENOMIC DNA]</scope>
    <source>
        <strain evidence="9 10">G1</strain>
    </source>
</reference>
<name>A0A060LS33_9BACI</name>
<dbReference type="HOGENOM" id="CLU_047547_0_2_9"/>
<evidence type="ECO:0000313" key="9">
    <source>
        <dbReference type="EMBL" id="AIC92962.1"/>
    </source>
</evidence>
<dbReference type="Proteomes" id="UP000027142">
    <property type="component" value="Chromosome"/>
</dbReference>
<dbReference type="OrthoDB" id="2716906at2"/>
<evidence type="ECO:0000313" key="10">
    <source>
        <dbReference type="Proteomes" id="UP000027142"/>
    </source>
</evidence>
<organism evidence="9 10">
    <name type="scientific">Shouchella lehensis G1</name>
    <dbReference type="NCBI Taxonomy" id="1246626"/>
    <lineage>
        <taxon>Bacteria</taxon>
        <taxon>Bacillati</taxon>
        <taxon>Bacillota</taxon>
        <taxon>Bacilli</taxon>
        <taxon>Bacillales</taxon>
        <taxon>Bacillaceae</taxon>
        <taxon>Shouchella</taxon>
    </lineage>
</organism>
<feature type="transmembrane region" description="Helical" evidence="8">
    <location>
        <begin position="44"/>
        <end position="64"/>
    </location>
</feature>
<dbReference type="PANTHER" id="PTHR34975:SF2">
    <property type="entry name" value="SPORE GERMINATION PROTEIN A2"/>
    <property type="match status" value="1"/>
</dbReference>
<protein>
    <submittedName>
        <fullName evidence="9">Spore germination protein</fullName>
    </submittedName>
</protein>
<dbReference type="PATRIC" id="fig|1246626.3.peg.343"/>
<feature type="transmembrane region" description="Helical" evidence="8">
    <location>
        <begin position="12"/>
        <end position="32"/>
    </location>
</feature>
<dbReference type="RefSeq" id="WP_038476486.1">
    <property type="nucleotide sequence ID" value="NZ_CP003923.1"/>
</dbReference>
<keyword evidence="5 8" id="KW-0812">Transmembrane</keyword>
<accession>A0A060LS33</accession>
<dbReference type="PANTHER" id="PTHR34975">
    <property type="entry name" value="SPORE GERMINATION PROTEIN A2"/>
    <property type="match status" value="1"/>
</dbReference>
<keyword evidence="7 8" id="KW-0472">Membrane</keyword>
<feature type="transmembrane region" description="Helical" evidence="8">
    <location>
        <begin position="124"/>
        <end position="142"/>
    </location>
</feature>
<dbReference type="AlphaFoldDB" id="A0A060LS33"/>
<keyword evidence="6 8" id="KW-1133">Transmembrane helix</keyword>
<comment type="similarity">
    <text evidence="2">Belongs to the amino acid-polyamine-organocation (APC) superfamily. Spore germination protein (SGP) (TC 2.A.3.9) family.</text>
</comment>
<evidence type="ECO:0000256" key="5">
    <source>
        <dbReference type="ARBA" id="ARBA00022692"/>
    </source>
</evidence>
<dbReference type="STRING" id="1246626.BleG1_0354"/>
<evidence type="ECO:0000256" key="8">
    <source>
        <dbReference type="SAM" id="Phobius"/>
    </source>
</evidence>
<dbReference type="NCBIfam" id="TIGR00912">
    <property type="entry name" value="2A0309"/>
    <property type="match status" value="1"/>
</dbReference>
<gene>
    <name evidence="9" type="ORF">BleG1_0354</name>
</gene>
<dbReference type="EMBL" id="CP003923">
    <property type="protein sequence ID" value="AIC92962.1"/>
    <property type="molecule type" value="Genomic_DNA"/>
</dbReference>
<sequence length="365" mass="40651">MGQIQTNHTMTTYQLTASLLCVLLGVGVMNLPRTLTVDIGTADGWLSILCGGLIITLQYAFVCFAFKRHNVHSIDEYTTKAFGAFLSKAICLLLASYFLLLGGWQAVAMSEMIRYFLLESTPHYVTIVTIILLCAYAVYYSLPTIVRVACFFLPLTVVVLFLVLLIGFKDASILNIRPVAPKGMLPILLNSKNGLQSFQGIEMIFILLASIQKTTRPIKAGVGALLFSTLLYILTYIIVVATVGTVEVQLLTWPTITLTHASESSLLFTERADSFLITTWILQFFLTSLFTLYSAVFLLKKVFPISRNWLIPPATITMIGLALWPQTIDDITKVSEYQQFAFVSFFFVLPVACYALVSLRKKARL</sequence>
<evidence type="ECO:0000256" key="2">
    <source>
        <dbReference type="ARBA" id="ARBA00007998"/>
    </source>
</evidence>
<evidence type="ECO:0000256" key="7">
    <source>
        <dbReference type="ARBA" id="ARBA00023136"/>
    </source>
</evidence>
<evidence type="ECO:0000256" key="3">
    <source>
        <dbReference type="ARBA" id="ARBA00022448"/>
    </source>
</evidence>
<dbReference type="eggNOG" id="COG0814">
    <property type="taxonomic scope" value="Bacteria"/>
</dbReference>
<evidence type="ECO:0000256" key="1">
    <source>
        <dbReference type="ARBA" id="ARBA00004141"/>
    </source>
</evidence>
<proteinExistence type="inferred from homology"/>
<dbReference type="GO" id="GO:0009847">
    <property type="term" value="P:spore germination"/>
    <property type="evidence" value="ECO:0007669"/>
    <property type="project" value="InterPro"/>
</dbReference>
<feature type="transmembrane region" description="Helical" evidence="8">
    <location>
        <begin position="149"/>
        <end position="168"/>
    </location>
</feature>
<comment type="subcellular location">
    <subcellularLocation>
        <location evidence="1">Membrane</location>
        <topology evidence="1">Multi-pass membrane protein</topology>
    </subcellularLocation>
</comment>
<feature type="transmembrane region" description="Helical" evidence="8">
    <location>
        <begin position="223"/>
        <end position="244"/>
    </location>
</feature>
<dbReference type="Pfam" id="PF03845">
    <property type="entry name" value="Spore_permease"/>
    <property type="match status" value="1"/>
</dbReference>
<feature type="transmembrane region" description="Helical" evidence="8">
    <location>
        <begin position="275"/>
        <end position="298"/>
    </location>
</feature>
<dbReference type="KEGG" id="ble:BleG1_0354"/>
<dbReference type="InterPro" id="IPR004761">
    <property type="entry name" value="Spore_GerAB"/>
</dbReference>